<proteinExistence type="predicted"/>
<accession>A0ACC0E7Y1</accession>
<reference evidence="2" key="1">
    <citation type="journal article" date="2018" name="BMC Genomics">
        <title>Genomic insights into host adaptation between the wheat stripe rust pathogen (Puccinia striiformis f. sp. tritici) and the barley stripe rust pathogen (Puccinia striiformis f. sp. hordei).</title>
        <authorList>
            <person name="Xia C."/>
            <person name="Wang M."/>
            <person name="Yin C."/>
            <person name="Cornejo O.E."/>
            <person name="Hulbert S.H."/>
            <person name="Chen X."/>
        </authorList>
    </citation>
    <scope>NUCLEOTIDE SEQUENCE [LARGE SCALE GENOMIC DNA]</scope>
    <source>
        <strain evidence="2">93-210</strain>
    </source>
</reference>
<sequence>MLIQLLPYYLSYRLSSSSSSLVHFFSWASLLRLIEIHVGFSVLFLFPYPIRPIFLSFIYFISSSLYYRFGLSVLFVGVCLFSSLYLSPFIYISSSYTYIYTTAPRFVPLSFFPHPSILVWSARSL</sequence>
<gene>
    <name evidence="1" type="ORF">MJO28_009530</name>
</gene>
<dbReference type="Proteomes" id="UP001060170">
    <property type="component" value="Chromosome 9"/>
</dbReference>
<name>A0ACC0E7Y1_9BASI</name>
<reference evidence="2" key="2">
    <citation type="journal article" date="2018" name="Mol. Plant Microbe Interact.">
        <title>Genome sequence resources for the wheat stripe rust pathogen (Puccinia striiformis f. sp. tritici) and the barley stripe rust pathogen (Puccinia striiformis f. sp. hordei).</title>
        <authorList>
            <person name="Xia C."/>
            <person name="Wang M."/>
            <person name="Yin C."/>
            <person name="Cornejo O.E."/>
            <person name="Hulbert S.H."/>
            <person name="Chen X."/>
        </authorList>
    </citation>
    <scope>NUCLEOTIDE SEQUENCE [LARGE SCALE GENOMIC DNA]</scope>
    <source>
        <strain evidence="2">93-210</strain>
    </source>
</reference>
<organism evidence="1 2">
    <name type="scientific">Puccinia striiformis f. sp. tritici</name>
    <dbReference type="NCBI Taxonomy" id="168172"/>
    <lineage>
        <taxon>Eukaryota</taxon>
        <taxon>Fungi</taxon>
        <taxon>Dikarya</taxon>
        <taxon>Basidiomycota</taxon>
        <taxon>Pucciniomycotina</taxon>
        <taxon>Pucciniomycetes</taxon>
        <taxon>Pucciniales</taxon>
        <taxon>Pucciniaceae</taxon>
        <taxon>Puccinia</taxon>
    </lineage>
</organism>
<reference evidence="1 2" key="3">
    <citation type="journal article" date="2022" name="Microbiol. Spectr.">
        <title>Folding features and dynamics of 3D genome architecture in plant fungal pathogens.</title>
        <authorList>
            <person name="Xia C."/>
        </authorList>
    </citation>
    <scope>NUCLEOTIDE SEQUENCE [LARGE SCALE GENOMIC DNA]</scope>
    <source>
        <strain evidence="1 2">93-210</strain>
    </source>
</reference>
<protein>
    <submittedName>
        <fullName evidence="1">Uncharacterized protein</fullName>
    </submittedName>
</protein>
<keyword evidence="2" id="KW-1185">Reference proteome</keyword>
<evidence type="ECO:0000313" key="2">
    <source>
        <dbReference type="Proteomes" id="UP001060170"/>
    </source>
</evidence>
<evidence type="ECO:0000313" key="1">
    <source>
        <dbReference type="EMBL" id="KAI7947622.1"/>
    </source>
</evidence>
<dbReference type="EMBL" id="CM045873">
    <property type="protein sequence ID" value="KAI7947622.1"/>
    <property type="molecule type" value="Genomic_DNA"/>
</dbReference>
<comment type="caution">
    <text evidence="1">The sequence shown here is derived from an EMBL/GenBank/DDBJ whole genome shotgun (WGS) entry which is preliminary data.</text>
</comment>